<dbReference type="GO" id="GO:0005524">
    <property type="term" value="F:ATP binding"/>
    <property type="evidence" value="ECO:0007669"/>
    <property type="project" value="InterPro"/>
</dbReference>
<evidence type="ECO:0000256" key="1">
    <source>
        <dbReference type="ARBA" id="ARBA00006975"/>
    </source>
</evidence>
<evidence type="ECO:0000313" key="7">
    <source>
        <dbReference type="Proteomes" id="UP000077177"/>
    </source>
</evidence>
<comment type="similarity">
    <text evidence="1 4 5">Belongs to the GroES chaperonin family.</text>
</comment>
<comment type="subunit">
    <text evidence="4">Heptamer of 7 subunits arranged in a ring. Interacts with the chaperonin GroEL.</text>
</comment>
<keyword evidence="3 4" id="KW-0143">Chaperone</keyword>
<name>A0A172TRZ2_9BACT</name>
<dbReference type="AlphaFoldDB" id="A0A172TRZ2"/>
<dbReference type="NCBIfam" id="NF001533">
    <property type="entry name" value="PRK00364.2-4"/>
    <property type="match status" value="1"/>
</dbReference>
<comment type="subcellular location">
    <subcellularLocation>
        <location evidence="4">Cytoplasm</location>
    </subcellularLocation>
</comment>
<dbReference type="CDD" id="cd00320">
    <property type="entry name" value="cpn10"/>
    <property type="match status" value="1"/>
</dbReference>
<dbReference type="STRING" id="1492898.SY85_03900"/>
<dbReference type="PANTHER" id="PTHR10772:SF58">
    <property type="entry name" value="CO-CHAPERONIN GROES"/>
    <property type="match status" value="1"/>
</dbReference>
<evidence type="ECO:0000313" key="6">
    <source>
        <dbReference type="EMBL" id="ANE49762.1"/>
    </source>
</evidence>
<dbReference type="InterPro" id="IPR011032">
    <property type="entry name" value="GroES-like_sf"/>
</dbReference>
<dbReference type="InterPro" id="IPR020818">
    <property type="entry name" value="Chaperonin_GroES"/>
</dbReference>
<dbReference type="KEGG" id="fla:SY85_03900"/>
<reference evidence="7" key="1">
    <citation type="submission" date="2015-01" db="EMBL/GenBank/DDBJ databases">
        <title>Flavisolibacter sp./LCS9/ whole genome sequencing.</title>
        <authorList>
            <person name="Kim M.K."/>
            <person name="Srinivasan S."/>
            <person name="Lee J.-J."/>
        </authorList>
    </citation>
    <scope>NUCLEOTIDE SEQUENCE [LARGE SCALE GENOMIC DNA]</scope>
    <source>
        <strain evidence="7">LCS9</strain>
    </source>
</reference>
<dbReference type="GO" id="GO:0046872">
    <property type="term" value="F:metal ion binding"/>
    <property type="evidence" value="ECO:0007669"/>
    <property type="project" value="TreeGrafter"/>
</dbReference>
<dbReference type="HAMAP" id="MF_00580">
    <property type="entry name" value="CH10"/>
    <property type="match status" value="1"/>
</dbReference>
<dbReference type="Gene3D" id="2.30.33.40">
    <property type="entry name" value="GroES chaperonin"/>
    <property type="match status" value="1"/>
</dbReference>
<dbReference type="Proteomes" id="UP000077177">
    <property type="component" value="Chromosome"/>
</dbReference>
<dbReference type="PATRIC" id="fig|1492898.3.peg.852"/>
<dbReference type="RefSeq" id="WP_066401898.1">
    <property type="nucleotide sequence ID" value="NZ_CP011390.1"/>
</dbReference>
<evidence type="ECO:0000256" key="4">
    <source>
        <dbReference type="HAMAP-Rule" id="MF_00580"/>
    </source>
</evidence>
<gene>
    <name evidence="4" type="primary">groES</name>
    <name evidence="4" type="synonym">groS</name>
    <name evidence="6" type="ORF">SY85_03900</name>
</gene>
<dbReference type="GO" id="GO:0005737">
    <property type="term" value="C:cytoplasm"/>
    <property type="evidence" value="ECO:0007669"/>
    <property type="project" value="UniProtKB-SubCell"/>
</dbReference>
<dbReference type="InterPro" id="IPR018369">
    <property type="entry name" value="Chaprnonin_Cpn10_CS"/>
</dbReference>
<dbReference type="Pfam" id="PF00166">
    <property type="entry name" value="Cpn10"/>
    <property type="match status" value="1"/>
</dbReference>
<dbReference type="PANTHER" id="PTHR10772">
    <property type="entry name" value="10 KDA HEAT SHOCK PROTEIN"/>
    <property type="match status" value="1"/>
</dbReference>
<reference evidence="6 7" key="2">
    <citation type="journal article" date="2016" name="Int. J. Syst. Evol. Microbiol.">
        <title>Flavisolibacter tropicus sp. nov., isolated from tropical soil.</title>
        <authorList>
            <person name="Lee J.J."/>
            <person name="Kang M.S."/>
            <person name="Kim G.S."/>
            <person name="Lee C.S."/>
            <person name="Lim S."/>
            <person name="Lee J."/>
            <person name="Roh S.H."/>
            <person name="Kang H."/>
            <person name="Ha J.M."/>
            <person name="Bae S."/>
            <person name="Jung H.Y."/>
            <person name="Kim M.K."/>
        </authorList>
    </citation>
    <scope>NUCLEOTIDE SEQUENCE [LARGE SCALE GENOMIC DNA]</scope>
    <source>
        <strain evidence="6 7">LCS9</strain>
    </source>
</reference>
<dbReference type="InterPro" id="IPR037124">
    <property type="entry name" value="Chaperonin_GroES_sf"/>
</dbReference>
<evidence type="ECO:0000256" key="2">
    <source>
        <dbReference type="ARBA" id="ARBA00022490"/>
    </source>
</evidence>
<dbReference type="SUPFAM" id="SSF50129">
    <property type="entry name" value="GroES-like"/>
    <property type="match status" value="1"/>
</dbReference>
<dbReference type="SMART" id="SM00883">
    <property type="entry name" value="Cpn10"/>
    <property type="match status" value="1"/>
</dbReference>
<sequence>MANKVNVTPLHDRVIVKPAAAEEKTAGGIIIPDTAKEKPQRGVVVAAGPGKKDEPVTVKEGDTVLYGKYAGTEISIEGNDYLIMRESDILAIV</sequence>
<dbReference type="GO" id="GO:0051082">
    <property type="term" value="F:unfolded protein binding"/>
    <property type="evidence" value="ECO:0007669"/>
    <property type="project" value="TreeGrafter"/>
</dbReference>
<organism evidence="6 7">
    <name type="scientific">Flavisolibacter tropicus</name>
    <dbReference type="NCBI Taxonomy" id="1492898"/>
    <lineage>
        <taxon>Bacteria</taxon>
        <taxon>Pseudomonadati</taxon>
        <taxon>Bacteroidota</taxon>
        <taxon>Chitinophagia</taxon>
        <taxon>Chitinophagales</taxon>
        <taxon>Chitinophagaceae</taxon>
        <taxon>Flavisolibacter</taxon>
    </lineage>
</organism>
<dbReference type="FunFam" id="2.30.33.40:FF:000004">
    <property type="entry name" value="10 kDa chaperonin"/>
    <property type="match status" value="1"/>
</dbReference>
<keyword evidence="2 4" id="KW-0963">Cytoplasm</keyword>
<dbReference type="OrthoDB" id="9806791at2"/>
<comment type="function">
    <text evidence="4 5">Together with the chaperonin GroEL, plays an essential role in assisting protein folding. The GroEL-GroES system forms a nano-cage that allows encapsulation of the non-native substrate proteins and provides a physical environment optimized to promote and accelerate protein folding. GroES binds to the apical surface of the GroEL ring, thereby capping the opening of the GroEL channel.</text>
</comment>
<dbReference type="NCBIfam" id="NF001531">
    <property type="entry name" value="PRK00364.2-2"/>
    <property type="match status" value="1"/>
</dbReference>
<dbReference type="GO" id="GO:0044183">
    <property type="term" value="F:protein folding chaperone"/>
    <property type="evidence" value="ECO:0007669"/>
    <property type="project" value="InterPro"/>
</dbReference>
<dbReference type="GO" id="GO:0051087">
    <property type="term" value="F:protein-folding chaperone binding"/>
    <property type="evidence" value="ECO:0007669"/>
    <property type="project" value="TreeGrafter"/>
</dbReference>
<protein>
    <recommendedName>
        <fullName evidence="4">Co-chaperonin GroES</fullName>
    </recommendedName>
    <alternativeName>
        <fullName evidence="4">10 kDa chaperonin</fullName>
    </alternativeName>
    <alternativeName>
        <fullName evidence="4">Chaperonin-10</fullName>
        <shortName evidence="4">Cpn10</shortName>
    </alternativeName>
</protein>
<evidence type="ECO:0000256" key="5">
    <source>
        <dbReference type="RuleBase" id="RU000535"/>
    </source>
</evidence>
<dbReference type="EMBL" id="CP011390">
    <property type="protein sequence ID" value="ANE49762.1"/>
    <property type="molecule type" value="Genomic_DNA"/>
</dbReference>
<keyword evidence="7" id="KW-1185">Reference proteome</keyword>
<evidence type="ECO:0000256" key="3">
    <source>
        <dbReference type="ARBA" id="ARBA00023186"/>
    </source>
</evidence>
<dbReference type="PRINTS" id="PR00297">
    <property type="entry name" value="CHAPERONIN10"/>
</dbReference>
<accession>A0A172TRZ2</accession>
<dbReference type="PROSITE" id="PS00681">
    <property type="entry name" value="CHAPERONINS_CPN10"/>
    <property type="match status" value="1"/>
</dbReference>
<proteinExistence type="inferred from homology"/>